<evidence type="ECO:0000256" key="1">
    <source>
        <dbReference type="SAM" id="MobiDB-lite"/>
    </source>
</evidence>
<reference evidence="3 4" key="1">
    <citation type="submission" date="2021-06" db="EMBL/GenBank/DDBJ databases">
        <title>Genome sequence of Babesia caballi.</title>
        <authorList>
            <person name="Yamagishi J."/>
            <person name="Kidaka T."/>
            <person name="Ochi A."/>
        </authorList>
    </citation>
    <scope>NUCLEOTIDE SEQUENCE [LARGE SCALE GENOMIC DNA]</scope>
    <source>
        <strain evidence="3">USDA-D6B2</strain>
    </source>
</reference>
<dbReference type="InterPro" id="IPR024751">
    <property type="entry name" value="VESA1"/>
</dbReference>
<keyword evidence="2" id="KW-0472">Membrane</keyword>
<gene>
    <name evidence="3" type="ORF">BcabD6B2_24230</name>
</gene>
<protein>
    <submittedName>
        <fullName evidence="3">Uncharacterized protein</fullName>
    </submittedName>
</protein>
<dbReference type="RefSeq" id="XP_067715057.1">
    <property type="nucleotide sequence ID" value="XM_067858956.1"/>
</dbReference>
<name>A0AAV4LT92_BABCB</name>
<comment type="caution">
    <text evidence="3">The sequence shown here is derived from an EMBL/GenBank/DDBJ whole genome shotgun (WGS) entry which is preliminary data.</text>
</comment>
<keyword evidence="2" id="KW-0812">Transmembrane</keyword>
<feature type="transmembrane region" description="Helical" evidence="2">
    <location>
        <begin position="1091"/>
        <end position="1108"/>
    </location>
</feature>
<proteinExistence type="predicted"/>
<evidence type="ECO:0000313" key="3">
    <source>
        <dbReference type="EMBL" id="GIX62988.1"/>
    </source>
</evidence>
<accession>A0AAV4LT92</accession>
<dbReference type="GeneID" id="94194469"/>
<dbReference type="AlphaFoldDB" id="A0AAV4LT92"/>
<keyword evidence="4" id="KW-1185">Reference proteome</keyword>
<organism evidence="3 4">
    <name type="scientific">Babesia caballi</name>
    <dbReference type="NCBI Taxonomy" id="5871"/>
    <lineage>
        <taxon>Eukaryota</taxon>
        <taxon>Sar</taxon>
        <taxon>Alveolata</taxon>
        <taxon>Apicomplexa</taxon>
        <taxon>Aconoidasida</taxon>
        <taxon>Piroplasmida</taxon>
        <taxon>Babesiidae</taxon>
        <taxon>Babesia</taxon>
    </lineage>
</organism>
<dbReference type="Proteomes" id="UP001497744">
    <property type="component" value="Unassembled WGS sequence"/>
</dbReference>
<evidence type="ECO:0000313" key="4">
    <source>
        <dbReference type="Proteomes" id="UP001497744"/>
    </source>
</evidence>
<evidence type="ECO:0000256" key="2">
    <source>
        <dbReference type="SAM" id="Phobius"/>
    </source>
</evidence>
<keyword evidence="2" id="KW-1133">Transmembrane helix</keyword>
<dbReference type="Pfam" id="PF12785">
    <property type="entry name" value="VESA1_N"/>
    <property type="match status" value="1"/>
</dbReference>
<feature type="region of interest" description="Disordered" evidence="1">
    <location>
        <begin position="411"/>
        <end position="440"/>
    </location>
</feature>
<dbReference type="EMBL" id="BPLF01000002">
    <property type="protein sequence ID" value="GIX62988.1"/>
    <property type="molecule type" value="Genomic_DNA"/>
</dbReference>
<sequence>MASPGGKKLTDCPSNLKEAIDWILRVTGKDGQVGGTGDGTTALSEQVKKLLEEVKSADPKLSAEIKKVTEALNGSGAGLIAKLADGLQQFIGYQSGSNPHGHITGAGIAPSNIATHRLCDATIAFTIGVLEGCKKYSDLTNTINSQYLQKVEKVINDLYSIYGIGPGELKNRAQQISSDLKTVEKSNVGGFVKNMGTAFHKFTRVSNTADDAASKVGEYLKEVFSGWGQASAERASGQLTALANNFKSGKAYDPFKDQANYRDEITQLNTDIKTEVGGNINYLTPILTAGKSAFISHLRNMNYMPTHYNATSLINWTSNTNQVQTCAKIFLATIPLIFSKLSYFYWRCHNNGGGWHQMQLNGRDTHGGHLGNYLFGMDYHPRFLNGGKKGHNIVQTAMTTKHFKDFEEGMTKAQGTASTRASREKKKKQELYSDSSESPNTKPTYLEFLVGCNEKLNDNMKSGSASKFDECPLSALHMLASCYFRCMQSKISATSSRPPSTIREMLYFLAALPYSPNYDSLKKHISNHFKSISSVSDDKDDAELMIAVADSSTTAKHNTLSAADLKYHLISTCSFSTAVLGMIQGPGASTGSDPWLYEMYCNSAFNLKYPSGSALFSALAKYSYAVQFQMNFLYWQCYNNGMRCGWQYCWFGSEIEPKKNSEAVTSHLCHADCESHNSGSGACVDHNTIGKTKCGKKSGQGSPSPLQSFLTDCLSGFCRKIPGASYHLTTCSGPCHAPMGFAAVHLRSVSKIGWNIMAALIPFCSSEKSPLTQLSEKLGCLTKRAPRTLGDLFGFKWHLNGQLFKSDQSEAEAVKEFFKSLGLTSYDKDSQITPVQFLKNVRNRITGLKSPTSSKVIEKALSLFPGLPFWSNLFMVKPDDSLPVRLFKVKSTDHRLGGPSNYKGSHNDLFGLYNPQCSGQSCGQYLRPLCFSNGTTYSPKHASSYLSWVLYLSDDLLASFGELLAEFNNIDCSTSNCKYFSTSQKCSKNHGPETHGSSDVDCKCDSVVECGGTLPILYSYGFNFHNAFVLMGGRKIGQAVTYDGATKRSCNKFHNTLTAVLKADAPLDKLIITIDTFLYAIRWEFFSKLSGFWTIYIGLILYTFFFLLDTLHLRSHLKLTSSHVVPPLALLTSGTPLPGTKLTYITQ</sequence>